<comment type="caution">
    <text evidence="1">The sequence shown here is derived from an EMBL/GenBank/DDBJ whole genome shotgun (WGS) entry which is preliminary data.</text>
</comment>
<dbReference type="Proteomes" id="UP001229421">
    <property type="component" value="Unassembled WGS sequence"/>
</dbReference>
<accession>A0AAD8P081</accession>
<evidence type="ECO:0000313" key="1">
    <source>
        <dbReference type="EMBL" id="KAK1434220.1"/>
    </source>
</evidence>
<proteinExistence type="predicted"/>
<reference evidence="1" key="1">
    <citation type="journal article" date="2023" name="bioRxiv">
        <title>Improved chromosome-level genome assembly for marigold (Tagetes erecta).</title>
        <authorList>
            <person name="Jiang F."/>
            <person name="Yuan L."/>
            <person name="Wang S."/>
            <person name="Wang H."/>
            <person name="Xu D."/>
            <person name="Wang A."/>
            <person name="Fan W."/>
        </authorList>
    </citation>
    <scope>NUCLEOTIDE SEQUENCE</scope>
    <source>
        <strain evidence="1">WSJ</strain>
        <tissue evidence="1">Leaf</tissue>
    </source>
</reference>
<evidence type="ECO:0000313" key="2">
    <source>
        <dbReference type="Proteomes" id="UP001229421"/>
    </source>
</evidence>
<gene>
    <name evidence="1" type="ORF">QVD17_11139</name>
</gene>
<name>A0AAD8P081_TARER</name>
<sequence>MLINPSIRVIKAVKAFPRKNQSLSLSLFHTHTHVFSLYKILKQSIAFLGPETKLKNFEGFFLTTYLLIVS</sequence>
<organism evidence="1 2">
    <name type="scientific">Tagetes erecta</name>
    <name type="common">African marigold</name>
    <dbReference type="NCBI Taxonomy" id="13708"/>
    <lineage>
        <taxon>Eukaryota</taxon>
        <taxon>Viridiplantae</taxon>
        <taxon>Streptophyta</taxon>
        <taxon>Embryophyta</taxon>
        <taxon>Tracheophyta</taxon>
        <taxon>Spermatophyta</taxon>
        <taxon>Magnoliopsida</taxon>
        <taxon>eudicotyledons</taxon>
        <taxon>Gunneridae</taxon>
        <taxon>Pentapetalae</taxon>
        <taxon>asterids</taxon>
        <taxon>campanulids</taxon>
        <taxon>Asterales</taxon>
        <taxon>Asteraceae</taxon>
        <taxon>Asteroideae</taxon>
        <taxon>Heliantheae alliance</taxon>
        <taxon>Tageteae</taxon>
        <taxon>Tagetes</taxon>
    </lineage>
</organism>
<keyword evidence="2" id="KW-1185">Reference proteome</keyword>
<protein>
    <submittedName>
        <fullName evidence="1">Uncharacterized protein</fullName>
    </submittedName>
</protein>
<dbReference type="EMBL" id="JAUHHV010000002">
    <property type="protein sequence ID" value="KAK1434220.1"/>
    <property type="molecule type" value="Genomic_DNA"/>
</dbReference>
<dbReference type="AlphaFoldDB" id="A0AAD8P081"/>